<feature type="domain" description="HTH tetR-type" evidence="7">
    <location>
        <begin position="14"/>
        <end position="74"/>
    </location>
</feature>
<keyword evidence="4" id="KW-0804">Transcription</keyword>
<keyword evidence="9" id="KW-1185">Reference proteome</keyword>
<feature type="compositionally biased region" description="Basic and acidic residues" evidence="6">
    <location>
        <begin position="202"/>
        <end position="212"/>
    </location>
</feature>
<name>A0A918DW88_9ACTN</name>
<reference evidence="8" key="1">
    <citation type="journal article" date="2014" name="Int. J. Syst. Evol. Microbiol.">
        <title>Complete genome sequence of Corynebacterium casei LMG S-19264T (=DSM 44701T), isolated from a smear-ripened cheese.</title>
        <authorList>
            <consortium name="US DOE Joint Genome Institute (JGI-PGF)"/>
            <person name="Walter F."/>
            <person name="Albersmeier A."/>
            <person name="Kalinowski J."/>
            <person name="Ruckert C."/>
        </authorList>
    </citation>
    <scope>NUCLEOTIDE SEQUENCE</scope>
    <source>
        <strain evidence="8">CGMCC 4.7201</strain>
    </source>
</reference>
<dbReference type="Pfam" id="PF17932">
    <property type="entry name" value="TetR_C_24"/>
    <property type="match status" value="1"/>
</dbReference>
<dbReference type="AlphaFoldDB" id="A0A918DW88"/>
<evidence type="ECO:0000256" key="4">
    <source>
        <dbReference type="ARBA" id="ARBA00023163"/>
    </source>
</evidence>
<comment type="caution">
    <text evidence="8">The sequence shown here is derived from an EMBL/GenBank/DDBJ whole genome shotgun (WGS) entry which is preliminary data.</text>
</comment>
<gene>
    <name evidence="8" type="ORF">GCM10012280_15910</name>
</gene>
<dbReference type="InterPro" id="IPR041490">
    <property type="entry name" value="KstR2_TetR_C"/>
</dbReference>
<dbReference type="InterPro" id="IPR023772">
    <property type="entry name" value="DNA-bd_HTH_TetR-type_CS"/>
</dbReference>
<evidence type="ECO:0000256" key="1">
    <source>
        <dbReference type="ARBA" id="ARBA00022491"/>
    </source>
</evidence>
<dbReference type="SUPFAM" id="SSF46689">
    <property type="entry name" value="Homeodomain-like"/>
    <property type="match status" value="1"/>
</dbReference>
<dbReference type="GO" id="GO:0000976">
    <property type="term" value="F:transcription cis-regulatory region binding"/>
    <property type="evidence" value="ECO:0007669"/>
    <property type="project" value="TreeGrafter"/>
</dbReference>
<dbReference type="PRINTS" id="PR00455">
    <property type="entry name" value="HTHTETR"/>
</dbReference>
<dbReference type="PROSITE" id="PS01081">
    <property type="entry name" value="HTH_TETR_1"/>
    <property type="match status" value="1"/>
</dbReference>
<accession>A0A918DW88</accession>
<dbReference type="InterPro" id="IPR009057">
    <property type="entry name" value="Homeodomain-like_sf"/>
</dbReference>
<dbReference type="Proteomes" id="UP000641932">
    <property type="component" value="Unassembled WGS sequence"/>
</dbReference>
<dbReference type="GO" id="GO:0003700">
    <property type="term" value="F:DNA-binding transcription factor activity"/>
    <property type="evidence" value="ECO:0007669"/>
    <property type="project" value="TreeGrafter"/>
</dbReference>
<evidence type="ECO:0000259" key="7">
    <source>
        <dbReference type="PROSITE" id="PS50977"/>
    </source>
</evidence>
<feature type="DNA-binding region" description="H-T-H motif" evidence="5">
    <location>
        <begin position="37"/>
        <end position="56"/>
    </location>
</feature>
<dbReference type="PANTHER" id="PTHR30055">
    <property type="entry name" value="HTH-TYPE TRANSCRIPTIONAL REGULATOR RUTR"/>
    <property type="match status" value="1"/>
</dbReference>
<dbReference type="InterPro" id="IPR050109">
    <property type="entry name" value="HTH-type_TetR-like_transc_reg"/>
</dbReference>
<sequence length="232" mass="25289">MADQVARKATATDRPVPDRLLAVATRLFAARGFERTSVQEIVDAAGVTKGAMYHYFDSKDDLLHEIYRRLLSMQTKALERIADGPGTAVDRLREAAADVVVSTLAHLDDAVVLMNSLHLLAPHTRARVRAERRRYHERFRALVDEGRHEGSVRSDVSADLATHHFFGAVHHLGSWYRAEGSLRPREVGEGLAEMFLTGIARTEKGAQPDAGKKSPAGAAGTFGNSGTSPEPA</sequence>
<keyword evidence="2" id="KW-0805">Transcription regulation</keyword>
<feature type="region of interest" description="Disordered" evidence="6">
    <location>
        <begin position="202"/>
        <end position="232"/>
    </location>
</feature>
<reference evidence="8" key="2">
    <citation type="submission" date="2020-09" db="EMBL/GenBank/DDBJ databases">
        <authorList>
            <person name="Sun Q."/>
            <person name="Zhou Y."/>
        </authorList>
    </citation>
    <scope>NUCLEOTIDE SEQUENCE</scope>
    <source>
        <strain evidence="8">CGMCC 4.7201</strain>
    </source>
</reference>
<keyword evidence="3 5" id="KW-0238">DNA-binding</keyword>
<dbReference type="InterPro" id="IPR001647">
    <property type="entry name" value="HTH_TetR"/>
</dbReference>
<dbReference type="PROSITE" id="PS50977">
    <property type="entry name" value="HTH_TETR_2"/>
    <property type="match status" value="1"/>
</dbReference>
<evidence type="ECO:0000256" key="3">
    <source>
        <dbReference type="ARBA" id="ARBA00023125"/>
    </source>
</evidence>
<dbReference type="RefSeq" id="WP_189130872.1">
    <property type="nucleotide sequence ID" value="NZ_BMMS01000005.1"/>
</dbReference>
<dbReference type="SUPFAM" id="SSF48498">
    <property type="entry name" value="Tetracyclin repressor-like, C-terminal domain"/>
    <property type="match status" value="1"/>
</dbReference>
<dbReference type="Gene3D" id="1.10.10.60">
    <property type="entry name" value="Homeodomain-like"/>
    <property type="match status" value="1"/>
</dbReference>
<organism evidence="8 9">
    <name type="scientific">Wenjunlia tyrosinilytica</name>
    <dbReference type="NCBI Taxonomy" id="1544741"/>
    <lineage>
        <taxon>Bacteria</taxon>
        <taxon>Bacillati</taxon>
        <taxon>Actinomycetota</taxon>
        <taxon>Actinomycetes</taxon>
        <taxon>Kitasatosporales</taxon>
        <taxon>Streptomycetaceae</taxon>
        <taxon>Wenjunlia</taxon>
    </lineage>
</organism>
<evidence type="ECO:0000313" key="8">
    <source>
        <dbReference type="EMBL" id="GGO84435.1"/>
    </source>
</evidence>
<evidence type="ECO:0000313" key="9">
    <source>
        <dbReference type="Proteomes" id="UP000641932"/>
    </source>
</evidence>
<dbReference type="Gene3D" id="1.10.357.10">
    <property type="entry name" value="Tetracycline Repressor, domain 2"/>
    <property type="match status" value="1"/>
</dbReference>
<dbReference type="InterPro" id="IPR036271">
    <property type="entry name" value="Tet_transcr_reg_TetR-rel_C_sf"/>
</dbReference>
<proteinExistence type="predicted"/>
<dbReference type="Pfam" id="PF00440">
    <property type="entry name" value="TetR_N"/>
    <property type="match status" value="1"/>
</dbReference>
<evidence type="ECO:0000256" key="2">
    <source>
        <dbReference type="ARBA" id="ARBA00023015"/>
    </source>
</evidence>
<keyword evidence="1" id="KW-0678">Repressor</keyword>
<evidence type="ECO:0000256" key="5">
    <source>
        <dbReference type="PROSITE-ProRule" id="PRU00335"/>
    </source>
</evidence>
<dbReference type="PANTHER" id="PTHR30055:SF175">
    <property type="entry name" value="HTH-TYPE TRANSCRIPTIONAL REPRESSOR KSTR2"/>
    <property type="match status" value="1"/>
</dbReference>
<evidence type="ECO:0000256" key="6">
    <source>
        <dbReference type="SAM" id="MobiDB-lite"/>
    </source>
</evidence>
<dbReference type="EMBL" id="BMMS01000005">
    <property type="protein sequence ID" value="GGO84435.1"/>
    <property type="molecule type" value="Genomic_DNA"/>
</dbReference>
<protein>
    <submittedName>
        <fullName evidence="8">TetR family transcriptional regulator</fullName>
    </submittedName>
</protein>
<feature type="compositionally biased region" description="Polar residues" evidence="6">
    <location>
        <begin position="222"/>
        <end position="232"/>
    </location>
</feature>